<protein>
    <submittedName>
        <fullName evidence="2">Uncharacterized protein</fullName>
    </submittedName>
</protein>
<dbReference type="InParanoid" id="K5W4W1"/>
<gene>
    <name evidence="2" type="ORF">PHACADRAFT_257516</name>
</gene>
<dbReference type="Proteomes" id="UP000008370">
    <property type="component" value="Unassembled WGS sequence"/>
</dbReference>
<evidence type="ECO:0000313" key="3">
    <source>
        <dbReference type="Proteomes" id="UP000008370"/>
    </source>
</evidence>
<sequence length="272" mass="30146">MAQWLEFLKHTPQSPPTALSVANSNVTLNCPSLSTTPLLHRRRILLYIKLGFWVEVKTYIPHWQADDDNSDHGSSGGDDDDSDDNNNSDGDGCNDSDDDDDRNDSDDGDCYSNDDDSNGTDIRGDEALARAIEQVNVQAAFTFDLLPNGEPSYYAFIIALDRFSLLHYIRPGTNKQAGGGMAGEEDHEADPGLDIPGLPPMPDIPKVVYWNQLIFTPGMKGFSTVFLDALACATKHLGLNHQPSWFDPKPGTTHGTRLREEFEQFLQREQVC</sequence>
<dbReference type="AlphaFoldDB" id="K5W4W1"/>
<organism evidence="2 3">
    <name type="scientific">Phanerochaete carnosa (strain HHB-10118-sp)</name>
    <name type="common">White-rot fungus</name>
    <name type="synonym">Peniophora carnosa</name>
    <dbReference type="NCBI Taxonomy" id="650164"/>
    <lineage>
        <taxon>Eukaryota</taxon>
        <taxon>Fungi</taxon>
        <taxon>Dikarya</taxon>
        <taxon>Basidiomycota</taxon>
        <taxon>Agaricomycotina</taxon>
        <taxon>Agaricomycetes</taxon>
        <taxon>Polyporales</taxon>
        <taxon>Phanerochaetaceae</taxon>
        <taxon>Phanerochaete</taxon>
    </lineage>
</organism>
<dbReference type="EMBL" id="JH930473">
    <property type="protein sequence ID" value="EKM53979.1"/>
    <property type="molecule type" value="Genomic_DNA"/>
</dbReference>
<dbReference type="OrthoDB" id="3318310at2759"/>
<proteinExistence type="predicted"/>
<dbReference type="RefSeq" id="XP_007396686.1">
    <property type="nucleotide sequence ID" value="XM_007396624.1"/>
</dbReference>
<feature type="compositionally biased region" description="Acidic residues" evidence="1">
    <location>
        <begin position="77"/>
        <end position="118"/>
    </location>
</feature>
<feature type="region of interest" description="Disordered" evidence="1">
    <location>
        <begin position="64"/>
        <end position="122"/>
    </location>
</feature>
<dbReference type="HOGENOM" id="CLU_1023459_0_0_1"/>
<dbReference type="KEGG" id="pco:PHACADRAFT_257516"/>
<keyword evidence="3" id="KW-1185">Reference proteome</keyword>
<reference evidence="2 3" key="1">
    <citation type="journal article" date="2012" name="BMC Genomics">
        <title>Comparative genomics of the white-rot fungi, Phanerochaete carnosa and P. chrysosporium, to elucidate the genetic basis of the distinct wood types they colonize.</title>
        <authorList>
            <person name="Suzuki H."/>
            <person name="MacDonald J."/>
            <person name="Syed K."/>
            <person name="Salamov A."/>
            <person name="Hori C."/>
            <person name="Aerts A."/>
            <person name="Henrissat B."/>
            <person name="Wiebenga A."/>
            <person name="vanKuyk P.A."/>
            <person name="Barry K."/>
            <person name="Lindquist E."/>
            <person name="LaButti K."/>
            <person name="Lapidus A."/>
            <person name="Lucas S."/>
            <person name="Coutinho P."/>
            <person name="Gong Y."/>
            <person name="Samejima M."/>
            <person name="Mahadevan R."/>
            <person name="Abou-Zaid M."/>
            <person name="de Vries R.P."/>
            <person name="Igarashi K."/>
            <person name="Yadav J.S."/>
            <person name="Grigoriev I.V."/>
            <person name="Master E.R."/>
        </authorList>
    </citation>
    <scope>NUCLEOTIDE SEQUENCE [LARGE SCALE GENOMIC DNA]</scope>
    <source>
        <strain evidence="2 3">HHB-10118-sp</strain>
    </source>
</reference>
<name>K5W4W1_PHACS</name>
<evidence type="ECO:0000313" key="2">
    <source>
        <dbReference type="EMBL" id="EKM53979.1"/>
    </source>
</evidence>
<accession>K5W4W1</accession>
<evidence type="ECO:0000256" key="1">
    <source>
        <dbReference type="SAM" id="MobiDB-lite"/>
    </source>
</evidence>
<dbReference type="GeneID" id="18916873"/>